<dbReference type="SUPFAM" id="SSF55874">
    <property type="entry name" value="ATPase domain of HSP90 chaperone/DNA topoisomerase II/histidine kinase"/>
    <property type="match status" value="1"/>
</dbReference>
<dbReference type="PANTHER" id="PTHR24421">
    <property type="entry name" value="NITRATE/NITRITE SENSOR PROTEIN NARX-RELATED"/>
    <property type="match status" value="1"/>
</dbReference>
<dbReference type="AlphaFoldDB" id="A0A4D4JAQ2"/>
<protein>
    <submittedName>
        <fullName evidence="7">Histidine kinase</fullName>
    </submittedName>
</protein>
<dbReference type="NCBIfam" id="NF047322">
    <property type="entry name" value="HK_morpho_MacS"/>
    <property type="match status" value="1"/>
</dbReference>
<feature type="transmembrane region" description="Helical" evidence="5">
    <location>
        <begin position="50"/>
        <end position="71"/>
    </location>
</feature>
<feature type="transmembrane region" description="Helical" evidence="5">
    <location>
        <begin position="78"/>
        <end position="100"/>
    </location>
</feature>
<feature type="transmembrane region" description="Helical" evidence="5">
    <location>
        <begin position="25"/>
        <end position="44"/>
    </location>
</feature>
<keyword evidence="5" id="KW-0472">Membrane</keyword>
<keyword evidence="8" id="KW-1185">Reference proteome</keyword>
<organism evidence="7 8">
    <name type="scientific">Gandjariella thermophila</name>
    <dbReference type="NCBI Taxonomy" id="1931992"/>
    <lineage>
        <taxon>Bacteria</taxon>
        <taxon>Bacillati</taxon>
        <taxon>Actinomycetota</taxon>
        <taxon>Actinomycetes</taxon>
        <taxon>Pseudonocardiales</taxon>
        <taxon>Pseudonocardiaceae</taxon>
        <taxon>Gandjariella</taxon>
    </lineage>
</organism>
<keyword evidence="3" id="KW-0902">Two-component regulatory system</keyword>
<keyword evidence="5" id="KW-0812">Transmembrane</keyword>
<dbReference type="GO" id="GO:0016301">
    <property type="term" value="F:kinase activity"/>
    <property type="evidence" value="ECO:0007669"/>
    <property type="project" value="UniProtKB-KW"/>
</dbReference>
<feature type="region of interest" description="Disordered" evidence="4">
    <location>
        <begin position="366"/>
        <end position="391"/>
    </location>
</feature>
<evidence type="ECO:0000256" key="1">
    <source>
        <dbReference type="ARBA" id="ARBA00022679"/>
    </source>
</evidence>
<dbReference type="RefSeq" id="WP_137814004.1">
    <property type="nucleotide sequence ID" value="NZ_BJFL01000010.1"/>
</dbReference>
<keyword evidence="1" id="KW-0808">Transferase</keyword>
<dbReference type="OrthoDB" id="5181554at2"/>
<dbReference type="PANTHER" id="PTHR24421:SF61">
    <property type="entry name" value="OXYGEN SENSOR HISTIDINE KINASE NREB"/>
    <property type="match status" value="1"/>
</dbReference>
<dbReference type="InterPro" id="IPR045975">
    <property type="entry name" value="DUF5931"/>
</dbReference>
<sequence>MGERLSGSGHPTDDDPATPLWRGTIVLRILTFLFAIGVFAVHDADYARPWLGWPVIGVMAAWTAFTAFCYGRQAGRRAWVVVADLVLTCGLMTTSLVILTPEQLIRPAPLITTVWACGPVVSAAVYGGRTFGMVAGVIVAVFNVGVRGYFNTDMARDTVLLVGVGVVIGMASQTARRSAEQLRQALRTEAATAERERLARSIHDGVLQVLARVRRRGAELGGEAAELANLAGAQEIALRALVSAAAPESTMDGEVDVRGQLQLLVTPRVQVSVPATQVMLPAAAVAELAAVVTEALSNVDKHAGEAARAWVLLEDLGDEVVISIRDDGPGIPEGRLAAAAAEGRMGVAKSMRGRVAGLGGTLVLSTGPGEGTEWEVRLPRQESPKRRGKGT</sequence>
<dbReference type="InterPro" id="IPR050482">
    <property type="entry name" value="Sensor_HK_TwoCompSys"/>
</dbReference>
<comment type="caution">
    <text evidence="7">The sequence shown here is derived from an EMBL/GenBank/DDBJ whole genome shotgun (WGS) entry which is preliminary data.</text>
</comment>
<evidence type="ECO:0000256" key="3">
    <source>
        <dbReference type="ARBA" id="ARBA00023012"/>
    </source>
</evidence>
<reference evidence="8" key="1">
    <citation type="submission" date="2019-04" db="EMBL/GenBank/DDBJ databases">
        <title>Draft genome sequence of Pseudonocardiaceae bacterium SL3-2-4.</title>
        <authorList>
            <person name="Ningsih F."/>
            <person name="Yokota A."/>
            <person name="Sakai Y."/>
            <person name="Nanatani K."/>
            <person name="Yabe S."/>
            <person name="Oetari A."/>
            <person name="Sjamsuridzal W."/>
        </authorList>
    </citation>
    <scope>NUCLEOTIDE SEQUENCE [LARGE SCALE GENOMIC DNA]</scope>
    <source>
        <strain evidence="8">SL3-2-4</strain>
    </source>
</reference>
<feature type="transmembrane region" description="Helical" evidence="5">
    <location>
        <begin position="120"/>
        <end position="146"/>
    </location>
</feature>
<dbReference type="CDD" id="cd16917">
    <property type="entry name" value="HATPase_UhpB-NarQ-NarX-like"/>
    <property type="match status" value="1"/>
</dbReference>
<dbReference type="SMART" id="SM00387">
    <property type="entry name" value="HATPase_c"/>
    <property type="match status" value="1"/>
</dbReference>
<name>A0A4D4JAQ2_9PSEU</name>
<evidence type="ECO:0000259" key="6">
    <source>
        <dbReference type="SMART" id="SM00387"/>
    </source>
</evidence>
<evidence type="ECO:0000313" key="8">
    <source>
        <dbReference type="Proteomes" id="UP000298860"/>
    </source>
</evidence>
<dbReference type="Pfam" id="PF02518">
    <property type="entry name" value="HATPase_c"/>
    <property type="match status" value="1"/>
</dbReference>
<proteinExistence type="predicted"/>
<evidence type="ECO:0000256" key="4">
    <source>
        <dbReference type="SAM" id="MobiDB-lite"/>
    </source>
</evidence>
<keyword evidence="5" id="KW-1133">Transmembrane helix</keyword>
<evidence type="ECO:0000256" key="5">
    <source>
        <dbReference type="SAM" id="Phobius"/>
    </source>
</evidence>
<dbReference type="InterPro" id="IPR003594">
    <property type="entry name" value="HATPase_dom"/>
</dbReference>
<dbReference type="GO" id="GO:0000160">
    <property type="term" value="P:phosphorelay signal transduction system"/>
    <property type="evidence" value="ECO:0007669"/>
    <property type="project" value="UniProtKB-KW"/>
</dbReference>
<feature type="compositionally biased region" description="Basic and acidic residues" evidence="4">
    <location>
        <begin position="374"/>
        <end position="385"/>
    </location>
</feature>
<dbReference type="InterPro" id="IPR036890">
    <property type="entry name" value="HATPase_C_sf"/>
</dbReference>
<evidence type="ECO:0000256" key="2">
    <source>
        <dbReference type="ARBA" id="ARBA00022777"/>
    </source>
</evidence>
<feature type="domain" description="Histidine kinase/HSP90-like ATPase" evidence="6">
    <location>
        <begin position="283"/>
        <end position="382"/>
    </location>
</feature>
<dbReference type="Proteomes" id="UP000298860">
    <property type="component" value="Unassembled WGS sequence"/>
</dbReference>
<keyword evidence="2 7" id="KW-0418">Kinase</keyword>
<dbReference type="Pfam" id="PF19354">
    <property type="entry name" value="DUF5931"/>
    <property type="match status" value="1"/>
</dbReference>
<dbReference type="EMBL" id="BJFL01000010">
    <property type="protein sequence ID" value="GDY30903.1"/>
    <property type="molecule type" value="Genomic_DNA"/>
</dbReference>
<evidence type="ECO:0000313" key="7">
    <source>
        <dbReference type="EMBL" id="GDY30903.1"/>
    </source>
</evidence>
<feature type="transmembrane region" description="Helical" evidence="5">
    <location>
        <begin position="158"/>
        <end position="175"/>
    </location>
</feature>
<gene>
    <name evidence="7" type="ORF">GTS_25360</name>
</gene>
<accession>A0A4D4JAQ2</accession>
<dbReference type="Gene3D" id="3.30.565.10">
    <property type="entry name" value="Histidine kinase-like ATPase, C-terminal domain"/>
    <property type="match status" value="1"/>
</dbReference>